<dbReference type="EMBL" id="FUEG01000014">
    <property type="protein sequence ID" value="SJL11272.1"/>
    <property type="molecule type" value="Genomic_DNA"/>
</dbReference>
<evidence type="ECO:0000313" key="1">
    <source>
        <dbReference type="EMBL" id="SJL11272.1"/>
    </source>
</evidence>
<dbReference type="OrthoDB" id="3039715at2759"/>
<dbReference type="Proteomes" id="UP000219338">
    <property type="component" value="Unassembled WGS sequence"/>
</dbReference>
<protein>
    <submittedName>
        <fullName evidence="1">Uncharacterized protein</fullName>
    </submittedName>
</protein>
<keyword evidence="2" id="KW-1185">Reference proteome</keyword>
<accession>A0A284RR70</accession>
<reference evidence="2" key="1">
    <citation type="journal article" date="2017" name="Nat. Ecol. Evol.">
        <title>Genome expansion and lineage-specific genetic innovations in the forest pathogenic fungi Armillaria.</title>
        <authorList>
            <person name="Sipos G."/>
            <person name="Prasanna A.N."/>
            <person name="Walter M.C."/>
            <person name="O'Connor E."/>
            <person name="Balint B."/>
            <person name="Krizsan K."/>
            <person name="Kiss B."/>
            <person name="Hess J."/>
            <person name="Varga T."/>
            <person name="Slot J."/>
            <person name="Riley R."/>
            <person name="Boka B."/>
            <person name="Rigling D."/>
            <person name="Barry K."/>
            <person name="Lee J."/>
            <person name="Mihaltcheva S."/>
            <person name="LaButti K."/>
            <person name="Lipzen A."/>
            <person name="Waldron R."/>
            <person name="Moloney N.M."/>
            <person name="Sperisen C."/>
            <person name="Kredics L."/>
            <person name="Vagvoelgyi C."/>
            <person name="Patrignani A."/>
            <person name="Fitzpatrick D."/>
            <person name="Nagy I."/>
            <person name="Doyle S."/>
            <person name="Anderson J.B."/>
            <person name="Grigoriev I.V."/>
            <person name="Gueldener U."/>
            <person name="Muensterkoetter M."/>
            <person name="Nagy L.G."/>
        </authorList>
    </citation>
    <scope>NUCLEOTIDE SEQUENCE [LARGE SCALE GENOMIC DNA]</scope>
    <source>
        <strain evidence="2">C18/9</strain>
    </source>
</reference>
<organism evidence="1 2">
    <name type="scientific">Armillaria ostoyae</name>
    <name type="common">Armillaria root rot fungus</name>
    <dbReference type="NCBI Taxonomy" id="47428"/>
    <lineage>
        <taxon>Eukaryota</taxon>
        <taxon>Fungi</taxon>
        <taxon>Dikarya</taxon>
        <taxon>Basidiomycota</taxon>
        <taxon>Agaricomycotina</taxon>
        <taxon>Agaricomycetes</taxon>
        <taxon>Agaricomycetidae</taxon>
        <taxon>Agaricales</taxon>
        <taxon>Marasmiineae</taxon>
        <taxon>Physalacriaceae</taxon>
        <taxon>Armillaria</taxon>
    </lineage>
</organism>
<gene>
    <name evidence="1" type="ORF">ARMOST_14675</name>
</gene>
<sequence>MSSSAAPVMPFITVKAVITQLCQNLSITTADNMSQLHKYIKYLKAHKDKEFKETIFSACHTVEKKYCTDTLKQPIYKVWKTITGWVQLECQAVEAAPAAAAAPSGPCHKTPITHSKGKACALKKSPAIIDSGFESDDGKPDKIPQMSLFHTLTDSILKMLIDDDNSKLAPPKAVKPSKGKLVNAVTGEKHKESSKDDLSACFHCRGNDHSLLDCTTSGDAAISKCYYKDSDHDSK</sequence>
<evidence type="ECO:0000313" key="2">
    <source>
        <dbReference type="Proteomes" id="UP000219338"/>
    </source>
</evidence>
<name>A0A284RR70_ARMOS</name>
<proteinExistence type="predicted"/>
<dbReference type="AlphaFoldDB" id="A0A284RR70"/>